<reference evidence="4 5" key="1">
    <citation type="submission" date="2016-11" db="EMBL/GenBank/DDBJ databases">
        <title>Study of marine rhodopsin-containing bacteria.</title>
        <authorList>
            <person name="Yoshizawa S."/>
            <person name="Kumagai Y."/>
            <person name="Kogure K."/>
        </authorList>
    </citation>
    <scope>NUCLEOTIDE SEQUENCE [LARGE SCALE GENOMIC DNA]</scope>
    <source>
        <strain evidence="4 5">SG-29</strain>
    </source>
</reference>
<dbReference type="SUPFAM" id="SSF55073">
    <property type="entry name" value="Nucleotide cyclase"/>
    <property type="match status" value="1"/>
</dbReference>
<dbReference type="Pfam" id="PF07494">
    <property type="entry name" value="Reg_prop"/>
    <property type="match status" value="1"/>
</dbReference>
<protein>
    <recommendedName>
        <fullName evidence="3">Guanylate cyclase domain-containing protein</fullName>
    </recommendedName>
</protein>
<feature type="coiled-coil region" evidence="1">
    <location>
        <begin position="381"/>
        <end position="412"/>
    </location>
</feature>
<dbReference type="InterPro" id="IPR001054">
    <property type="entry name" value="A/G_cyclase"/>
</dbReference>
<dbReference type="InterPro" id="IPR011110">
    <property type="entry name" value="Reg_prop"/>
</dbReference>
<dbReference type="CDD" id="cd07302">
    <property type="entry name" value="CHD"/>
    <property type="match status" value="1"/>
</dbReference>
<dbReference type="InterPro" id="IPR050697">
    <property type="entry name" value="Adenylyl/Guanylyl_Cyclase_3/4"/>
</dbReference>
<feature type="domain" description="Guanylate cyclase" evidence="3">
    <location>
        <begin position="448"/>
        <end position="583"/>
    </location>
</feature>
<proteinExistence type="predicted"/>
<dbReference type="InterPro" id="IPR015943">
    <property type="entry name" value="WD40/YVTN_repeat-like_dom_sf"/>
</dbReference>
<dbReference type="GO" id="GO:0004016">
    <property type="term" value="F:adenylate cyclase activity"/>
    <property type="evidence" value="ECO:0007669"/>
    <property type="project" value="UniProtKB-ARBA"/>
</dbReference>
<dbReference type="Gene3D" id="2.60.40.10">
    <property type="entry name" value="Immunoglobulins"/>
    <property type="match status" value="1"/>
</dbReference>
<keyword evidence="2" id="KW-0472">Membrane</keyword>
<sequence length="641" mass="68392">MLNCLAEGRGLPDPFVISLAEDASGRLWMGTGTGLHVWTDTAFEPRGDVDAPVASIASGADGALWIGTYGRGLLRYVEGATAEPVAGTEADNVLTIHARESGAVWAGTDGGGLLRLDPATGELLRVGGVNGLPSDIVPQVLEDASGYLWITSNRGVVRVAPEALEAAARNNTRAPLALFGRADGLPSAEANGGSQPAGAIARDGTLYVPTNGGVAALDPGRIRSNNRPPPVSIERFVVDGEPVPLRGAPIVLAPGAAEFELDYAGLSTFAPAQVRHRFRLDGRDERWTEAGSRREAFYTDLAPGDYTFRVQAANNDGVWSETDATVRFRLKPHFWQTGWFLALCVLAALGLAFGAYRLRTARLRARSVELEGLVDARTRELAEEKAQVEWLNSELSNLNATLQDKVREQLSEIVRGSRLRKYFPKKVVDKILNQEEDVTVASERRRVTIVFSDLAGFTSLSEAMPPEAVTALLNEYLNVMVALVDDHGGTLDKFMGDGIMVLFGAADPMAPQEQAQRALAMGVEMQRAMRRLLADWRARGMAHPLDLRIGLHQADVTVGNFGSDELVEFTAIGRGVNLAARLESACAPGGVLASGEIRSLAPEAFAFGQAQELSLKGIDGTVRAFPVDVAGGDGLAGSPPV</sequence>
<dbReference type="PROSITE" id="PS50125">
    <property type="entry name" value="GUANYLATE_CYCLASE_2"/>
    <property type="match status" value="1"/>
</dbReference>
<dbReference type="Pfam" id="PF00211">
    <property type="entry name" value="Guanylate_cyc"/>
    <property type="match status" value="1"/>
</dbReference>
<organism evidence="4 5">
    <name type="scientific">Rubricoccus marinus</name>
    <dbReference type="NCBI Taxonomy" id="716817"/>
    <lineage>
        <taxon>Bacteria</taxon>
        <taxon>Pseudomonadati</taxon>
        <taxon>Rhodothermota</taxon>
        <taxon>Rhodothermia</taxon>
        <taxon>Rhodothermales</taxon>
        <taxon>Rubricoccaceae</taxon>
        <taxon>Rubricoccus</taxon>
    </lineage>
</organism>
<name>A0A259TXF5_9BACT</name>
<evidence type="ECO:0000256" key="2">
    <source>
        <dbReference type="SAM" id="Phobius"/>
    </source>
</evidence>
<dbReference type="InParanoid" id="A0A259TXF5"/>
<keyword evidence="5" id="KW-1185">Reference proteome</keyword>
<keyword evidence="1" id="KW-0175">Coiled coil</keyword>
<dbReference type="PANTHER" id="PTHR43081:SF1">
    <property type="entry name" value="ADENYLATE CYCLASE, TERMINAL-DIFFERENTIATION SPECIFIC"/>
    <property type="match status" value="1"/>
</dbReference>
<evidence type="ECO:0000313" key="5">
    <source>
        <dbReference type="Proteomes" id="UP000216446"/>
    </source>
</evidence>
<dbReference type="SMART" id="SM00044">
    <property type="entry name" value="CYCc"/>
    <property type="match status" value="1"/>
</dbReference>
<evidence type="ECO:0000313" key="4">
    <source>
        <dbReference type="EMBL" id="OZC02445.1"/>
    </source>
</evidence>
<dbReference type="GO" id="GO:0035556">
    <property type="term" value="P:intracellular signal transduction"/>
    <property type="evidence" value="ECO:0007669"/>
    <property type="project" value="InterPro"/>
</dbReference>
<evidence type="ECO:0000256" key="1">
    <source>
        <dbReference type="SAM" id="Coils"/>
    </source>
</evidence>
<feature type="transmembrane region" description="Helical" evidence="2">
    <location>
        <begin position="334"/>
        <end position="356"/>
    </location>
</feature>
<dbReference type="GO" id="GO:0006171">
    <property type="term" value="P:cAMP biosynthetic process"/>
    <property type="evidence" value="ECO:0007669"/>
    <property type="project" value="TreeGrafter"/>
</dbReference>
<keyword evidence="2" id="KW-0812">Transmembrane</keyword>
<dbReference type="Gene3D" id="2.130.10.10">
    <property type="entry name" value="YVTN repeat-like/Quinoprotein amine dehydrogenase"/>
    <property type="match status" value="1"/>
</dbReference>
<dbReference type="EMBL" id="MQWB01000001">
    <property type="protein sequence ID" value="OZC02445.1"/>
    <property type="molecule type" value="Genomic_DNA"/>
</dbReference>
<gene>
    <name evidence="4" type="ORF">BSZ36_05315</name>
</gene>
<dbReference type="PANTHER" id="PTHR43081">
    <property type="entry name" value="ADENYLATE CYCLASE, TERMINAL-DIFFERENTIATION SPECIFIC-RELATED"/>
    <property type="match status" value="1"/>
</dbReference>
<dbReference type="RefSeq" id="WP_218827565.1">
    <property type="nucleotide sequence ID" value="NZ_MQWB01000001.1"/>
</dbReference>
<dbReference type="InterPro" id="IPR013783">
    <property type="entry name" value="Ig-like_fold"/>
</dbReference>
<dbReference type="AlphaFoldDB" id="A0A259TXF5"/>
<accession>A0A259TXF5</accession>
<evidence type="ECO:0000259" key="3">
    <source>
        <dbReference type="PROSITE" id="PS50125"/>
    </source>
</evidence>
<dbReference type="InterPro" id="IPR029787">
    <property type="entry name" value="Nucleotide_cyclase"/>
</dbReference>
<keyword evidence="2" id="KW-1133">Transmembrane helix</keyword>
<dbReference type="InterPro" id="IPR011123">
    <property type="entry name" value="Y_Y_Y"/>
</dbReference>
<dbReference type="Pfam" id="PF07495">
    <property type="entry name" value="Y_Y_Y"/>
    <property type="match status" value="1"/>
</dbReference>
<dbReference type="Proteomes" id="UP000216446">
    <property type="component" value="Unassembled WGS sequence"/>
</dbReference>
<dbReference type="SUPFAM" id="SSF63829">
    <property type="entry name" value="Calcium-dependent phosphotriesterase"/>
    <property type="match status" value="1"/>
</dbReference>
<comment type="caution">
    <text evidence="4">The sequence shown here is derived from an EMBL/GenBank/DDBJ whole genome shotgun (WGS) entry which is preliminary data.</text>
</comment>
<dbReference type="Gene3D" id="3.30.70.1230">
    <property type="entry name" value="Nucleotide cyclase"/>
    <property type="match status" value="1"/>
</dbReference>